<organism evidence="2 3">
    <name type="scientific">Steccherinum ochraceum</name>
    <dbReference type="NCBI Taxonomy" id="92696"/>
    <lineage>
        <taxon>Eukaryota</taxon>
        <taxon>Fungi</taxon>
        <taxon>Dikarya</taxon>
        <taxon>Basidiomycota</taxon>
        <taxon>Agaricomycotina</taxon>
        <taxon>Agaricomycetes</taxon>
        <taxon>Polyporales</taxon>
        <taxon>Steccherinaceae</taxon>
        <taxon>Steccherinum</taxon>
    </lineage>
</organism>
<evidence type="ECO:0008006" key="4">
    <source>
        <dbReference type="Google" id="ProtNLM"/>
    </source>
</evidence>
<evidence type="ECO:0000313" key="2">
    <source>
        <dbReference type="EMBL" id="TCD64223.1"/>
    </source>
</evidence>
<reference evidence="2 3" key="1">
    <citation type="submission" date="2018-11" db="EMBL/GenBank/DDBJ databases">
        <title>Genome assembly of Steccherinum ochraceum LE-BIN_3174, the white-rot fungus of the Steccherinaceae family (The Residual Polyporoid clade, Polyporales, Basidiomycota).</title>
        <authorList>
            <person name="Fedorova T.V."/>
            <person name="Glazunova O.A."/>
            <person name="Landesman E.O."/>
            <person name="Moiseenko K.V."/>
            <person name="Psurtseva N.V."/>
            <person name="Savinova O.S."/>
            <person name="Shakhova N.V."/>
            <person name="Tyazhelova T.V."/>
            <person name="Vasina D.V."/>
        </authorList>
    </citation>
    <scope>NUCLEOTIDE SEQUENCE [LARGE SCALE GENOMIC DNA]</scope>
    <source>
        <strain evidence="2 3">LE-BIN_3174</strain>
    </source>
</reference>
<protein>
    <recommendedName>
        <fullName evidence="4">EH domain-containing protein</fullName>
    </recommendedName>
</protein>
<gene>
    <name evidence="2" type="ORF">EIP91_004358</name>
</gene>
<feature type="compositionally biased region" description="Polar residues" evidence="1">
    <location>
        <begin position="304"/>
        <end position="315"/>
    </location>
</feature>
<feature type="compositionally biased region" description="Polar residues" evidence="1">
    <location>
        <begin position="496"/>
        <end position="520"/>
    </location>
</feature>
<feature type="region of interest" description="Disordered" evidence="1">
    <location>
        <begin position="302"/>
        <end position="680"/>
    </location>
</feature>
<feature type="compositionally biased region" description="Low complexity" evidence="1">
    <location>
        <begin position="525"/>
        <end position="542"/>
    </location>
</feature>
<feature type="compositionally biased region" description="Polar residues" evidence="1">
    <location>
        <begin position="637"/>
        <end position="646"/>
    </location>
</feature>
<proteinExistence type="predicted"/>
<evidence type="ECO:0000256" key="1">
    <source>
        <dbReference type="SAM" id="MobiDB-lite"/>
    </source>
</evidence>
<dbReference type="Proteomes" id="UP000292702">
    <property type="component" value="Unassembled WGS sequence"/>
</dbReference>
<name>A0A4R0RC06_9APHY</name>
<feature type="compositionally biased region" description="Basic and acidic residues" evidence="1">
    <location>
        <begin position="648"/>
        <end position="664"/>
    </location>
</feature>
<sequence>MPPPSTTTGARSLSLHVSALNDTEYDYFTASFSDLLDDPDAFPTDDSRYDQATISTRETRAWLRGRYSSVSLPELDTILRTITPNSNDVLTGGQFFAVMRLITHVAAGKEIDGSLVFTQSHPIDDSPRSKSHKLPPPPPHHPAHDGKKGAAPPPPPAKRPPPAPRPTNHTVLPEKEKDKSAPAIAELVIPAFSPPPGPPPKPTNPFVNRTKSHDVSAGMPPMAPRAKTTGTIEGKQPPLPPRKPAIPPPPPPRHVSSSFVPPPFPSSGSTNVLIQQSLQAGRIAQSLKKAEEKLQRERVLEVLKTSSAKQAPRNRSTSPSKDASSGASASSSAGSSYGSATRPPPVLPPRRAFSPETSPRMSIRSLDQVATASVGTYKPRYPTSSPFARDSSAERTRPPLPLRSPSRSPSKYTADLPLESPTSTISQPPPTHPDRKPVNSSFSQEWSDVENPPSPGARLFRSNSLHHPPPPTPPPSFRKRPESVQIAPFDSVPPSVATSPIRPSTSNRQTTLSRHVSLSTPGHLRSGSRSSDRAPSSLSDSPMANLQKAFGNLHQKAQPKLDAARFKAEAGLSKRGFVPHHSTWMRSEGEERLIDEPEEIDIGGNRSRDDLDLSDGSEAEREREREHSWEARLRSLRGSQSHTGHLSSGHEARERAARTKDKEGSNVSGNGFGSSGAELGVLGGGVKDRAWLFERDDMKWPAGEGWKPL</sequence>
<feature type="compositionally biased region" description="Pro residues" evidence="1">
    <location>
        <begin position="467"/>
        <end position="476"/>
    </location>
</feature>
<evidence type="ECO:0000313" key="3">
    <source>
        <dbReference type="Proteomes" id="UP000292702"/>
    </source>
</evidence>
<feature type="compositionally biased region" description="Basic and acidic residues" evidence="1">
    <location>
        <begin position="618"/>
        <end position="633"/>
    </location>
</feature>
<keyword evidence="3" id="KW-1185">Reference proteome</keyword>
<comment type="caution">
    <text evidence="2">The sequence shown here is derived from an EMBL/GenBank/DDBJ whole genome shotgun (WGS) entry which is preliminary data.</text>
</comment>
<feature type="compositionally biased region" description="Pro residues" evidence="1">
    <location>
        <begin position="237"/>
        <end position="253"/>
    </location>
</feature>
<dbReference type="EMBL" id="RWJN01000249">
    <property type="protein sequence ID" value="TCD64223.1"/>
    <property type="molecule type" value="Genomic_DNA"/>
</dbReference>
<accession>A0A4R0RC06</accession>
<feature type="compositionally biased region" description="Pro residues" evidence="1">
    <location>
        <begin position="192"/>
        <end position="203"/>
    </location>
</feature>
<dbReference type="STRING" id="92696.A0A4R0RC06"/>
<feature type="compositionally biased region" description="Pro residues" evidence="1">
    <location>
        <begin position="151"/>
        <end position="165"/>
    </location>
</feature>
<feature type="compositionally biased region" description="Low complexity" evidence="1">
    <location>
        <begin position="316"/>
        <end position="340"/>
    </location>
</feature>
<dbReference type="OrthoDB" id="2553626at2759"/>
<feature type="region of interest" description="Disordered" evidence="1">
    <location>
        <begin position="118"/>
        <end position="273"/>
    </location>
</feature>
<dbReference type="AlphaFoldDB" id="A0A4R0RC06"/>